<sequence>MRISELAAETEVAVPTIKYYLREGLLPEGVRTAATQADYGPRHVERLRVVRALVSAGVSVAEIRKVVAALDAPPPGAYDLLGVAHGAVTPPVPDDIDTAAAEVLYERLGGRPGTCEPRLLGGLAGALGTLERAGFAVPPDVLEVYIGSARRIAEAEIEGIPADSIEDAVRYVVLGTVLTEPLLLALRRAAQQIVSGEQFAQAEGPANG</sequence>
<dbReference type="Gene3D" id="1.10.1660.10">
    <property type="match status" value="1"/>
</dbReference>
<accession>A0ABZ0VET0</accession>
<feature type="domain" description="HTH merR-type" evidence="2">
    <location>
        <begin position="1"/>
        <end position="69"/>
    </location>
</feature>
<reference evidence="3 4" key="1">
    <citation type="submission" date="2023-06" db="EMBL/GenBank/DDBJ databases">
        <title>Rock-solubilizing bacteria, Microbacterium invictum, promotes re-establishment of vegetation in rocky wasteland by accelerating rock bio-weathering and reshaping soil bacterial community.</title>
        <authorList>
            <person name="Liu C."/>
        </authorList>
    </citation>
    <scope>NUCLEOTIDE SEQUENCE [LARGE SCALE GENOMIC DNA]</scope>
    <source>
        <strain evidence="3 4">X-18</strain>
    </source>
</reference>
<dbReference type="EMBL" id="CP139779">
    <property type="protein sequence ID" value="WQB71176.1"/>
    <property type="molecule type" value="Genomic_DNA"/>
</dbReference>
<dbReference type="SMART" id="SM00422">
    <property type="entry name" value="HTH_MERR"/>
    <property type="match status" value="1"/>
</dbReference>
<evidence type="ECO:0000313" key="4">
    <source>
        <dbReference type="Proteomes" id="UP001324533"/>
    </source>
</evidence>
<dbReference type="RefSeq" id="WP_322411294.1">
    <property type="nucleotide sequence ID" value="NZ_CP139779.1"/>
</dbReference>
<dbReference type="PROSITE" id="PS50937">
    <property type="entry name" value="HTH_MERR_2"/>
    <property type="match status" value="1"/>
</dbReference>
<evidence type="ECO:0000259" key="2">
    <source>
        <dbReference type="PROSITE" id="PS50937"/>
    </source>
</evidence>
<organism evidence="3 4">
    <name type="scientific">Microbacterium invictum</name>
    <dbReference type="NCBI Taxonomy" id="515415"/>
    <lineage>
        <taxon>Bacteria</taxon>
        <taxon>Bacillati</taxon>
        <taxon>Actinomycetota</taxon>
        <taxon>Actinomycetes</taxon>
        <taxon>Micrococcales</taxon>
        <taxon>Microbacteriaceae</taxon>
        <taxon>Microbacterium</taxon>
    </lineage>
</organism>
<dbReference type="Pfam" id="PF13411">
    <property type="entry name" value="MerR_1"/>
    <property type="match status" value="1"/>
</dbReference>
<dbReference type="Proteomes" id="UP001324533">
    <property type="component" value="Chromosome"/>
</dbReference>
<name>A0ABZ0VET0_9MICO</name>
<keyword evidence="4" id="KW-1185">Reference proteome</keyword>
<dbReference type="SUPFAM" id="SSF46955">
    <property type="entry name" value="Putative DNA-binding domain"/>
    <property type="match status" value="1"/>
</dbReference>
<proteinExistence type="predicted"/>
<dbReference type="InterPro" id="IPR000551">
    <property type="entry name" value="MerR-type_HTH_dom"/>
</dbReference>
<dbReference type="InterPro" id="IPR009061">
    <property type="entry name" value="DNA-bd_dom_put_sf"/>
</dbReference>
<protein>
    <submittedName>
        <fullName evidence="3">MerR family transcriptional regulator</fullName>
    </submittedName>
</protein>
<evidence type="ECO:0000313" key="3">
    <source>
        <dbReference type="EMBL" id="WQB71176.1"/>
    </source>
</evidence>
<dbReference type="PANTHER" id="PTHR30204:SF98">
    <property type="entry name" value="HTH-TYPE TRANSCRIPTIONAL REGULATOR ADHR"/>
    <property type="match status" value="1"/>
</dbReference>
<gene>
    <name evidence="3" type="ORF">T9R20_04195</name>
</gene>
<evidence type="ECO:0000256" key="1">
    <source>
        <dbReference type="ARBA" id="ARBA00023125"/>
    </source>
</evidence>
<dbReference type="PRINTS" id="PR00040">
    <property type="entry name" value="HTHMERR"/>
</dbReference>
<dbReference type="InterPro" id="IPR047057">
    <property type="entry name" value="MerR_fam"/>
</dbReference>
<dbReference type="PANTHER" id="PTHR30204">
    <property type="entry name" value="REDOX-CYCLING DRUG-SENSING TRANSCRIPTIONAL ACTIVATOR SOXR"/>
    <property type="match status" value="1"/>
</dbReference>
<keyword evidence="1" id="KW-0238">DNA-binding</keyword>